<feature type="chain" id="PRO_5047134337" evidence="1">
    <location>
        <begin position="20"/>
        <end position="118"/>
    </location>
</feature>
<evidence type="ECO:0000313" key="2">
    <source>
        <dbReference type="EMBL" id="MBI1647181.1"/>
    </source>
</evidence>
<dbReference type="SUPFAM" id="SSF69360">
    <property type="entry name" value="Cell wall binding repeat"/>
    <property type="match status" value="1"/>
</dbReference>
<dbReference type="Pfam" id="PF14903">
    <property type="entry name" value="WG_beta_rep"/>
    <property type="match status" value="1"/>
</dbReference>
<evidence type="ECO:0000313" key="3">
    <source>
        <dbReference type="Proteomes" id="UP000641139"/>
    </source>
</evidence>
<dbReference type="RefSeq" id="WP_198466816.1">
    <property type="nucleotide sequence ID" value="NZ_JAEFDC010000007.1"/>
</dbReference>
<dbReference type="PANTHER" id="PTHR37841">
    <property type="entry name" value="GLR2918 PROTEIN"/>
    <property type="match status" value="1"/>
</dbReference>
<proteinExistence type="predicted"/>
<keyword evidence="1" id="KW-0732">Signal</keyword>
<name>A0ABS0SN60_9FLAO</name>
<protein>
    <submittedName>
        <fullName evidence="2">WG repeat-containing protein</fullName>
    </submittedName>
</protein>
<reference evidence="2 3" key="1">
    <citation type="journal article" date="2021" name="Int. J. Syst. Evol. Microbiol.">
        <title>Capnocytophaga periodontitidis sp. nov., isolated from subgingival plaque of periodontitis patient.</title>
        <authorList>
            <person name="Zhang Y."/>
            <person name="Qiao D."/>
            <person name="Shi W."/>
            <person name="Wu D."/>
            <person name="Cai M."/>
        </authorList>
    </citation>
    <scope>NUCLEOTIDE SEQUENCE [LARGE SCALE GENOMIC DNA]</scope>
    <source>
        <strain evidence="2 3">051621</strain>
    </source>
</reference>
<dbReference type="PANTHER" id="PTHR37841:SF1">
    <property type="entry name" value="DUF3298 DOMAIN-CONTAINING PROTEIN"/>
    <property type="match status" value="1"/>
</dbReference>
<gene>
    <name evidence="2" type="ORF">I7X30_08945</name>
</gene>
<dbReference type="EMBL" id="JAEFDC010000007">
    <property type="protein sequence ID" value="MBI1647181.1"/>
    <property type="molecule type" value="Genomic_DNA"/>
</dbReference>
<organism evidence="2 3">
    <name type="scientific">Capnocytophaga periodontitidis</name>
    <dbReference type="NCBI Taxonomy" id="2795027"/>
    <lineage>
        <taxon>Bacteria</taxon>
        <taxon>Pseudomonadati</taxon>
        <taxon>Bacteroidota</taxon>
        <taxon>Flavobacteriia</taxon>
        <taxon>Flavobacteriales</taxon>
        <taxon>Flavobacteriaceae</taxon>
        <taxon>Capnocytophaga</taxon>
    </lineage>
</organism>
<sequence length="118" mass="12924">MKKLLIAALLLFFSTNFIACSEETIPPDFSLIPVKIDNKWGYINQKGELVISPIYDEADFFHNGFALVSYGKTKGYIGKDNSFKILLASSTKATAFSEGLAFVVAKGENITCIDTTGE</sequence>
<dbReference type="InterPro" id="IPR032774">
    <property type="entry name" value="WG_beta_rep"/>
</dbReference>
<dbReference type="Proteomes" id="UP000641139">
    <property type="component" value="Unassembled WGS sequence"/>
</dbReference>
<evidence type="ECO:0000256" key="1">
    <source>
        <dbReference type="SAM" id="SignalP"/>
    </source>
</evidence>
<accession>A0ABS0SN60</accession>
<feature type="signal peptide" evidence="1">
    <location>
        <begin position="1"/>
        <end position="19"/>
    </location>
</feature>
<keyword evidence="3" id="KW-1185">Reference proteome</keyword>
<comment type="caution">
    <text evidence="2">The sequence shown here is derived from an EMBL/GenBank/DDBJ whole genome shotgun (WGS) entry which is preliminary data.</text>
</comment>